<sequence length="156" mass="17072">MGSGSRSLSTPIVLKVASVDVMPYTIVAGNHAKRLVCCLTFFLRQAFYDVVGTPLQDLRQETVLGGATSTTWVTTLKQLVLHRIKYGIKVIKLYSLYTHLLYVGIAEDVGLALTHLLAAGLENHQSCPSYPPPFLERSPPYAPMILIVLHPSIPVA</sequence>
<reference evidence="2" key="1">
    <citation type="journal article" date="2022" name="Mol. Ecol. Resour.">
        <title>The genomes of chicory, endive, great burdock and yacon provide insights into Asteraceae palaeo-polyploidization history and plant inulin production.</title>
        <authorList>
            <person name="Fan W."/>
            <person name="Wang S."/>
            <person name="Wang H."/>
            <person name="Wang A."/>
            <person name="Jiang F."/>
            <person name="Liu H."/>
            <person name="Zhao H."/>
            <person name="Xu D."/>
            <person name="Zhang Y."/>
        </authorList>
    </citation>
    <scope>NUCLEOTIDE SEQUENCE [LARGE SCALE GENOMIC DNA]</scope>
    <source>
        <strain evidence="2">cv. Niubang</strain>
    </source>
</reference>
<dbReference type="EMBL" id="CM042049">
    <property type="protein sequence ID" value="KAI3746784.1"/>
    <property type="molecule type" value="Genomic_DNA"/>
</dbReference>
<comment type="caution">
    <text evidence="1">The sequence shown here is derived from an EMBL/GenBank/DDBJ whole genome shotgun (WGS) entry which is preliminary data.</text>
</comment>
<organism evidence="1 2">
    <name type="scientific">Arctium lappa</name>
    <name type="common">Greater burdock</name>
    <name type="synonym">Lappa major</name>
    <dbReference type="NCBI Taxonomy" id="4217"/>
    <lineage>
        <taxon>Eukaryota</taxon>
        <taxon>Viridiplantae</taxon>
        <taxon>Streptophyta</taxon>
        <taxon>Embryophyta</taxon>
        <taxon>Tracheophyta</taxon>
        <taxon>Spermatophyta</taxon>
        <taxon>Magnoliopsida</taxon>
        <taxon>eudicotyledons</taxon>
        <taxon>Gunneridae</taxon>
        <taxon>Pentapetalae</taxon>
        <taxon>asterids</taxon>
        <taxon>campanulids</taxon>
        <taxon>Asterales</taxon>
        <taxon>Asteraceae</taxon>
        <taxon>Carduoideae</taxon>
        <taxon>Cardueae</taxon>
        <taxon>Arctiinae</taxon>
        <taxon>Arctium</taxon>
    </lineage>
</organism>
<protein>
    <submittedName>
        <fullName evidence="1">Uncharacterized protein</fullName>
    </submittedName>
</protein>
<gene>
    <name evidence="1" type="ORF">L6452_09224</name>
</gene>
<keyword evidence="2" id="KW-1185">Reference proteome</keyword>
<evidence type="ECO:0000313" key="1">
    <source>
        <dbReference type="EMBL" id="KAI3746784.1"/>
    </source>
</evidence>
<reference evidence="1 2" key="2">
    <citation type="journal article" date="2022" name="Mol. Ecol. Resour.">
        <title>The genomes of chicory, endive, great burdock and yacon provide insights into Asteraceae paleo-polyploidization history and plant inulin production.</title>
        <authorList>
            <person name="Fan W."/>
            <person name="Wang S."/>
            <person name="Wang H."/>
            <person name="Wang A."/>
            <person name="Jiang F."/>
            <person name="Liu H."/>
            <person name="Zhao H."/>
            <person name="Xu D."/>
            <person name="Zhang Y."/>
        </authorList>
    </citation>
    <scope>NUCLEOTIDE SEQUENCE [LARGE SCALE GENOMIC DNA]</scope>
    <source>
        <strain evidence="2">cv. Niubang</strain>
    </source>
</reference>
<proteinExistence type="predicted"/>
<name>A0ACB9DJD9_ARCLA</name>
<accession>A0ACB9DJD9</accession>
<dbReference type="Proteomes" id="UP001055879">
    <property type="component" value="Linkage Group LG03"/>
</dbReference>
<evidence type="ECO:0000313" key="2">
    <source>
        <dbReference type="Proteomes" id="UP001055879"/>
    </source>
</evidence>